<feature type="domain" description="Soluble ligand binding" evidence="4">
    <location>
        <begin position="270"/>
        <end position="316"/>
    </location>
</feature>
<reference evidence="5 6" key="1">
    <citation type="submission" date="2019-09" db="EMBL/GenBank/DDBJ databases">
        <title>Distinct polysaccharide growth profiles of human intestinal Prevotella copri isolates.</title>
        <authorList>
            <person name="Fehlner-Peach H."/>
            <person name="Magnabosco C."/>
            <person name="Raghavan V."/>
            <person name="Scher J.U."/>
            <person name="Tett A."/>
            <person name="Cox L.M."/>
            <person name="Gottsegen C."/>
            <person name="Watters A."/>
            <person name="Wiltshire- Gordon J.D."/>
            <person name="Segata N."/>
            <person name="Bonneau R."/>
            <person name="Littman D.R."/>
        </authorList>
    </citation>
    <scope>NUCLEOTIDE SEQUENCE [LARGE SCALE GENOMIC DNA]</scope>
    <source>
        <strain evidence="6">iA622</strain>
    </source>
</reference>
<feature type="domain" description="Polysaccharide export protein N-terminal" evidence="3">
    <location>
        <begin position="190"/>
        <end position="263"/>
    </location>
</feature>
<gene>
    <name evidence="5" type="ORF">F7D73_14955</name>
</gene>
<organism evidence="5 6">
    <name type="scientific">Segatella copri</name>
    <dbReference type="NCBI Taxonomy" id="165179"/>
    <lineage>
        <taxon>Bacteria</taxon>
        <taxon>Pseudomonadati</taxon>
        <taxon>Bacteroidota</taxon>
        <taxon>Bacteroidia</taxon>
        <taxon>Bacteroidales</taxon>
        <taxon>Prevotellaceae</taxon>
        <taxon>Segatella</taxon>
    </lineage>
</organism>
<feature type="domain" description="Soluble ligand binding" evidence="4">
    <location>
        <begin position="627"/>
        <end position="672"/>
    </location>
</feature>
<feature type="domain" description="Soluble ligand binding" evidence="4">
    <location>
        <begin position="529"/>
        <end position="572"/>
    </location>
</feature>
<comment type="caution">
    <text evidence="5">The sequence shown here is derived from an EMBL/GenBank/DDBJ whole genome shotgun (WGS) entry which is preliminary data.</text>
</comment>
<feature type="chain" id="PRO_5026225244" evidence="2">
    <location>
        <begin position="21"/>
        <end position="866"/>
    </location>
</feature>
<evidence type="ECO:0000256" key="1">
    <source>
        <dbReference type="ARBA" id="ARBA00022729"/>
    </source>
</evidence>
<dbReference type="PANTHER" id="PTHR33619:SF3">
    <property type="entry name" value="POLYSACCHARIDE EXPORT PROTEIN GFCE-RELATED"/>
    <property type="match status" value="1"/>
</dbReference>
<keyword evidence="1 2" id="KW-0732">Signal</keyword>
<name>A0A6G1U3S6_9BACT</name>
<dbReference type="Proteomes" id="UP000480425">
    <property type="component" value="Unassembled WGS sequence"/>
</dbReference>
<protein>
    <submittedName>
        <fullName evidence="5">Capsule biosynthesis protein</fullName>
    </submittedName>
</protein>
<evidence type="ECO:0000256" key="2">
    <source>
        <dbReference type="SAM" id="SignalP"/>
    </source>
</evidence>
<feature type="domain" description="Soluble ligand binding" evidence="4">
    <location>
        <begin position="766"/>
        <end position="816"/>
    </location>
</feature>
<accession>A0A6G1U3S6</accession>
<sequence>MKKYIILALLLAFSANTIYAQSSSMTDDQVMKYVVKEHERGTSNAQIVTKLMQQGVDISQIRRVRNKYERQMKQGGIAGASEEIAGKDATRLRTNNGKRREDYNNVNKKAENYSNYRIKAKEDENFKRSYDENDAEFMDFQNEMDFIIPDSTLMLKRLLAEKEKNRKKVFGRDIFNNKELSFEPNMNIATPQNYRLGPGDAVIIDIYGASQKTIQSTVSPDGEVTIEGYGPVNVSGLTVAQANARLRNTLGSRYRSSRVKLTVGQTKTIMVNVMGEVKAPGTYTLSAFATVFHALYMAGGTNDLGTLRNIKVYRNNRLVTVVDIYDYILNGKLTGNVRLADNDVIVVGPYDCLVTITGKVKRPMIYEMKKNESVNSLLKYSGGFAGDAYRKSVRVNRKTGREKSVYNVEEFDFANFRIDDGDSVSVDSILPRYANTVEVKGAVFRPGMYNLGEQVNSVRSLIEHAEGLTEDAFTNRAVMHRMKADRNLEVISVDLAGIMAGNTPDIPLKENDVLFIPTRQDKTTERTLTIRGEVQYPGVYKYAENETVEDFVLQAGGLTDKASTVNVMVSRRVSDAKATAPDSIIAQTYILSLKDGFVIDGTPGFKLMPFDEVSIRKSPAYAEQQNVKIEGEVMFGGTYTLSRRNVRLSDLFQRAGGATEQAYIKGARLMRKANEAEKARMEAVLKMQREQQQKNLLQLAASSNNASAITQTAKEAKDADLLKFNVPEEYPVGIDLEEALNKPGSDADIILREGDRLVVPQYNGTVKINGAVMYANTVAYEKGKSVSKYIAEAGGYASDAYKSKSYIIYMNGKVAKVGHGTKVQPGCEIVVPAKMKRKMSVAETMSLGTSMSSIAAMIATIANLSK</sequence>
<dbReference type="RefSeq" id="WP_153125991.1">
    <property type="nucleotide sequence ID" value="NZ_VZCB01000101.1"/>
</dbReference>
<evidence type="ECO:0000259" key="4">
    <source>
        <dbReference type="Pfam" id="PF10531"/>
    </source>
</evidence>
<feature type="signal peptide" evidence="2">
    <location>
        <begin position="1"/>
        <end position="20"/>
    </location>
</feature>
<dbReference type="InterPro" id="IPR049712">
    <property type="entry name" value="Poly_export"/>
</dbReference>
<evidence type="ECO:0000313" key="6">
    <source>
        <dbReference type="Proteomes" id="UP000480425"/>
    </source>
</evidence>
<dbReference type="Gene3D" id="3.10.560.10">
    <property type="entry name" value="Outer membrane lipoprotein wza domain like"/>
    <property type="match status" value="6"/>
</dbReference>
<dbReference type="InterPro" id="IPR003715">
    <property type="entry name" value="Poly_export_N"/>
</dbReference>
<evidence type="ECO:0000259" key="3">
    <source>
        <dbReference type="Pfam" id="PF02563"/>
    </source>
</evidence>
<dbReference type="EMBL" id="VZCB01000101">
    <property type="protein sequence ID" value="MQN82213.1"/>
    <property type="molecule type" value="Genomic_DNA"/>
</dbReference>
<evidence type="ECO:0000313" key="5">
    <source>
        <dbReference type="EMBL" id="MQN82213.1"/>
    </source>
</evidence>
<dbReference type="GO" id="GO:0015159">
    <property type="term" value="F:polysaccharide transmembrane transporter activity"/>
    <property type="evidence" value="ECO:0007669"/>
    <property type="project" value="InterPro"/>
</dbReference>
<dbReference type="Pfam" id="PF10531">
    <property type="entry name" value="SLBB"/>
    <property type="match status" value="5"/>
</dbReference>
<dbReference type="InterPro" id="IPR019554">
    <property type="entry name" value="Soluble_ligand-bd"/>
</dbReference>
<proteinExistence type="predicted"/>
<dbReference type="AlphaFoldDB" id="A0A6G1U3S6"/>
<dbReference type="PANTHER" id="PTHR33619">
    <property type="entry name" value="POLYSACCHARIDE EXPORT PROTEIN GFCE-RELATED"/>
    <property type="match status" value="1"/>
</dbReference>
<feature type="domain" description="Soluble ligand binding" evidence="4">
    <location>
        <begin position="354"/>
        <end position="402"/>
    </location>
</feature>
<dbReference type="Pfam" id="PF02563">
    <property type="entry name" value="Poly_export"/>
    <property type="match status" value="1"/>
</dbReference>
<dbReference type="OrthoDB" id="9808948at2"/>